<dbReference type="Pfam" id="PF21880">
    <property type="entry name" value="DUF6916"/>
    <property type="match status" value="1"/>
</dbReference>
<proteinExistence type="predicted"/>
<name>A0ABW1VDH2_9MICO</name>
<evidence type="ECO:0000259" key="2">
    <source>
        <dbReference type="Pfam" id="PF21880"/>
    </source>
</evidence>
<dbReference type="PROSITE" id="PS51318">
    <property type="entry name" value="TAT"/>
    <property type="match status" value="1"/>
</dbReference>
<dbReference type="RefSeq" id="WP_386730152.1">
    <property type="nucleotide sequence ID" value="NZ_JBHSTP010000002.1"/>
</dbReference>
<organism evidence="3 4">
    <name type="scientific">Luethyella okanaganae</name>
    <dbReference type="NCBI Taxonomy" id="69372"/>
    <lineage>
        <taxon>Bacteria</taxon>
        <taxon>Bacillati</taxon>
        <taxon>Actinomycetota</taxon>
        <taxon>Actinomycetes</taxon>
        <taxon>Micrococcales</taxon>
        <taxon>Microbacteriaceae</taxon>
        <taxon>Luethyella</taxon>
    </lineage>
</organism>
<dbReference type="InterPro" id="IPR006311">
    <property type="entry name" value="TAT_signal"/>
</dbReference>
<keyword evidence="1" id="KW-0732">Signal</keyword>
<dbReference type="Proteomes" id="UP001596306">
    <property type="component" value="Unassembled WGS sequence"/>
</dbReference>
<protein>
    <submittedName>
        <fullName evidence="3">DUF6916 family protein</fullName>
    </submittedName>
</protein>
<evidence type="ECO:0000313" key="4">
    <source>
        <dbReference type="Proteomes" id="UP001596306"/>
    </source>
</evidence>
<feature type="domain" description="DUF6916" evidence="2">
    <location>
        <begin position="46"/>
        <end position="133"/>
    </location>
</feature>
<feature type="signal peptide" evidence="1">
    <location>
        <begin position="1"/>
        <end position="26"/>
    </location>
</feature>
<sequence>MLEISRRSVVSAAVGSAGAAALSAAAQPLAANANARATPTGGLPVRSHFVPHIGRSFTADSGSTRTRLRLSEIDDVLPLLEEDDENRFNLIFESEGLDISSGIYEVSRPGVPTAVLFLSEVGSDTAGVTLQALVNRLS</sequence>
<evidence type="ECO:0000313" key="3">
    <source>
        <dbReference type="EMBL" id="MFC6356143.1"/>
    </source>
</evidence>
<gene>
    <name evidence="3" type="ORF">ACFQB0_08490</name>
</gene>
<dbReference type="InterPro" id="IPR054209">
    <property type="entry name" value="DUF6916"/>
</dbReference>
<accession>A0ABW1VDH2</accession>
<keyword evidence="4" id="KW-1185">Reference proteome</keyword>
<evidence type="ECO:0000256" key="1">
    <source>
        <dbReference type="SAM" id="SignalP"/>
    </source>
</evidence>
<reference evidence="4" key="1">
    <citation type="journal article" date="2019" name="Int. J. Syst. Evol. Microbiol.">
        <title>The Global Catalogue of Microorganisms (GCM) 10K type strain sequencing project: providing services to taxonomists for standard genome sequencing and annotation.</title>
        <authorList>
            <consortium name="The Broad Institute Genomics Platform"/>
            <consortium name="The Broad Institute Genome Sequencing Center for Infectious Disease"/>
            <person name="Wu L."/>
            <person name="Ma J."/>
        </authorList>
    </citation>
    <scope>NUCLEOTIDE SEQUENCE [LARGE SCALE GENOMIC DNA]</scope>
    <source>
        <strain evidence="4">CCUG 43304</strain>
    </source>
</reference>
<dbReference type="EMBL" id="JBHSTP010000002">
    <property type="protein sequence ID" value="MFC6356143.1"/>
    <property type="molecule type" value="Genomic_DNA"/>
</dbReference>
<comment type="caution">
    <text evidence="3">The sequence shown here is derived from an EMBL/GenBank/DDBJ whole genome shotgun (WGS) entry which is preliminary data.</text>
</comment>
<feature type="chain" id="PRO_5046439523" evidence="1">
    <location>
        <begin position="27"/>
        <end position="138"/>
    </location>
</feature>